<dbReference type="InterPro" id="IPR001193">
    <property type="entry name" value="MBTPS2"/>
</dbReference>
<dbReference type="PANTHER" id="PTHR13325">
    <property type="entry name" value="PROTEASE M50 MEMBRANE-BOUND TRANSCRIPTION FACTOR SITE 2 PROTEASE"/>
    <property type="match status" value="1"/>
</dbReference>
<dbReference type="Pfam" id="PF02163">
    <property type="entry name" value="Peptidase_M50"/>
    <property type="match status" value="1"/>
</dbReference>
<reference evidence="8 9" key="1">
    <citation type="submission" date="2014-04" db="EMBL/GenBank/DDBJ databases">
        <authorList>
            <consortium name="DOE Joint Genome Institute"/>
            <person name="Kuo A."/>
            <person name="Gay G."/>
            <person name="Dore J."/>
            <person name="Kohler A."/>
            <person name="Nagy L.G."/>
            <person name="Floudas D."/>
            <person name="Copeland A."/>
            <person name="Barry K.W."/>
            <person name="Cichocki N."/>
            <person name="Veneault-Fourrey C."/>
            <person name="LaButti K."/>
            <person name="Lindquist E.A."/>
            <person name="Lipzen A."/>
            <person name="Lundell T."/>
            <person name="Morin E."/>
            <person name="Murat C."/>
            <person name="Sun H."/>
            <person name="Tunlid A."/>
            <person name="Henrissat B."/>
            <person name="Grigoriev I.V."/>
            <person name="Hibbett D.S."/>
            <person name="Martin F."/>
            <person name="Nordberg H.P."/>
            <person name="Cantor M.N."/>
            <person name="Hua S.X."/>
        </authorList>
    </citation>
    <scope>NUCLEOTIDE SEQUENCE [LARGE SCALE GENOMIC DNA]</scope>
    <source>
        <strain evidence="9">h7</strain>
    </source>
</reference>
<proteinExistence type="predicted"/>
<comment type="subcellular location">
    <subcellularLocation>
        <location evidence="1">Endomembrane system</location>
        <topology evidence="1">Multi-pass membrane protein</topology>
    </subcellularLocation>
</comment>
<keyword evidence="4 6" id="KW-0472">Membrane</keyword>
<dbReference type="GO" id="GO:0031293">
    <property type="term" value="P:membrane protein intracellular domain proteolysis"/>
    <property type="evidence" value="ECO:0007669"/>
    <property type="project" value="TreeGrafter"/>
</dbReference>
<dbReference type="STRING" id="686832.A0A0C3CHM2"/>
<dbReference type="GO" id="GO:0016020">
    <property type="term" value="C:membrane"/>
    <property type="evidence" value="ECO:0007669"/>
    <property type="project" value="InterPro"/>
</dbReference>
<feature type="domain" description="Peptidase M50" evidence="7">
    <location>
        <begin position="174"/>
        <end position="255"/>
    </location>
</feature>
<dbReference type="GO" id="GO:0004222">
    <property type="term" value="F:metalloendopeptidase activity"/>
    <property type="evidence" value="ECO:0007669"/>
    <property type="project" value="InterPro"/>
</dbReference>
<keyword evidence="3 6" id="KW-1133">Transmembrane helix</keyword>
<sequence>MSLWRGFFLLATFWCLVHIIHHFKQSKSSSSLLPLQLSSRTRTSTTNISLHSLQLKIFTTRWNSRHDELSSALSRRGNKTLSAALRWFYDLGSVSGAIGMLVALAGLLWIFVTSGLTLFNKISAHGIDSSSHGQTLLKRTLETLADNTPNSHPPLVTAIIPGITVPLSHLPLIICAVFLSQIIHELGHALAAARESLPMTAAGASFTICFPAAFVTFPTVGMKALSPQARSRVTAAGAFHNLVFWCFLVVVLRSGVANLASYVSGYRNVSDLGKVVVDVDQDSPLSLHLTKGVIITRLDDNSLAFPRASDSFWTEYLTSPGRKSSIGWCIPRTFLEKSDSCCSPATLTSSPLACFVSMDGTEHGCIDPVPVLTKPRGRGRCTSQEDCSPDSSCVAPDKTAQLLRLTVQPSVSEDETVVLWNGPPREIWEAVIVGNWLPRAPLFPLWIPFVVQDFWEYLTMATLSLYFFNLLPIPHLDGSELLQSFVDLAFPTQRDGFIYDVEALESDGGDYEGPRKRRRWKALIVKCFHVITTVLVASCILITLLNSMIS</sequence>
<keyword evidence="9" id="KW-1185">Reference proteome</keyword>
<feature type="transmembrane region" description="Helical" evidence="6">
    <location>
        <begin position="87"/>
        <end position="112"/>
    </location>
</feature>
<dbReference type="PRINTS" id="PR01000">
    <property type="entry name" value="SREBPS2PTASE"/>
</dbReference>
<feature type="transmembrane region" description="Helical" evidence="6">
    <location>
        <begin position="200"/>
        <end position="222"/>
    </location>
</feature>
<feature type="transmembrane region" description="Helical" evidence="6">
    <location>
        <begin position="6"/>
        <end position="23"/>
    </location>
</feature>
<evidence type="ECO:0000313" key="8">
    <source>
        <dbReference type="EMBL" id="KIM43629.1"/>
    </source>
</evidence>
<evidence type="ECO:0000256" key="1">
    <source>
        <dbReference type="ARBA" id="ARBA00004127"/>
    </source>
</evidence>
<dbReference type="Proteomes" id="UP000053424">
    <property type="component" value="Unassembled WGS sequence"/>
</dbReference>
<evidence type="ECO:0000256" key="5">
    <source>
        <dbReference type="ARBA" id="ARBA00032658"/>
    </source>
</evidence>
<protein>
    <recommendedName>
        <fullName evidence="5">Endopeptidase S2P</fullName>
    </recommendedName>
</protein>
<dbReference type="GO" id="GO:0005737">
    <property type="term" value="C:cytoplasm"/>
    <property type="evidence" value="ECO:0007669"/>
    <property type="project" value="TreeGrafter"/>
</dbReference>
<dbReference type="GO" id="GO:1905897">
    <property type="term" value="P:regulation of response to endoplasmic reticulum stress"/>
    <property type="evidence" value="ECO:0007669"/>
    <property type="project" value="TreeGrafter"/>
</dbReference>
<feature type="transmembrane region" description="Helical" evidence="6">
    <location>
        <begin position="523"/>
        <end position="545"/>
    </location>
</feature>
<evidence type="ECO:0000259" key="7">
    <source>
        <dbReference type="Pfam" id="PF02163"/>
    </source>
</evidence>
<accession>A0A0C3CHM2</accession>
<dbReference type="GO" id="GO:0012505">
    <property type="term" value="C:endomembrane system"/>
    <property type="evidence" value="ECO:0007669"/>
    <property type="project" value="UniProtKB-SubCell"/>
</dbReference>
<dbReference type="HOGENOM" id="CLU_021808_0_0_1"/>
<evidence type="ECO:0000256" key="4">
    <source>
        <dbReference type="ARBA" id="ARBA00023136"/>
    </source>
</evidence>
<dbReference type="InterPro" id="IPR008915">
    <property type="entry name" value="Peptidase_M50"/>
</dbReference>
<dbReference type="OrthoDB" id="7694678at2759"/>
<gene>
    <name evidence="8" type="ORF">M413DRAFT_18068</name>
</gene>
<organism evidence="8 9">
    <name type="scientific">Hebeloma cylindrosporum</name>
    <dbReference type="NCBI Taxonomy" id="76867"/>
    <lineage>
        <taxon>Eukaryota</taxon>
        <taxon>Fungi</taxon>
        <taxon>Dikarya</taxon>
        <taxon>Basidiomycota</taxon>
        <taxon>Agaricomycotina</taxon>
        <taxon>Agaricomycetes</taxon>
        <taxon>Agaricomycetidae</taxon>
        <taxon>Agaricales</taxon>
        <taxon>Agaricineae</taxon>
        <taxon>Hymenogastraceae</taxon>
        <taxon>Hebeloma</taxon>
    </lineage>
</organism>
<evidence type="ECO:0000256" key="3">
    <source>
        <dbReference type="ARBA" id="ARBA00022989"/>
    </source>
</evidence>
<keyword evidence="2 6" id="KW-0812">Transmembrane</keyword>
<evidence type="ECO:0000256" key="2">
    <source>
        <dbReference type="ARBA" id="ARBA00022692"/>
    </source>
</evidence>
<feature type="transmembrane region" description="Helical" evidence="6">
    <location>
        <begin position="155"/>
        <end position="179"/>
    </location>
</feature>
<dbReference type="PANTHER" id="PTHR13325:SF3">
    <property type="entry name" value="MEMBRANE-BOUND TRANSCRIPTION FACTOR SITE-2 PROTEASE"/>
    <property type="match status" value="1"/>
</dbReference>
<feature type="transmembrane region" description="Helical" evidence="6">
    <location>
        <begin position="242"/>
        <end position="264"/>
    </location>
</feature>
<evidence type="ECO:0000256" key="6">
    <source>
        <dbReference type="SAM" id="Phobius"/>
    </source>
</evidence>
<dbReference type="EMBL" id="KN831775">
    <property type="protein sequence ID" value="KIM43629.1"/>
    <property type="molecule type" value="Genomic_DNA"/>
</dbReference>
<evidence type="ECO:0000313" key="9">
    <source>
        <dbReference type="Proteomes" id="UP000053424"/>
    </source>
</evidence>
<name>A0A0C3CHM2_HEBCY</name>
<dbReference type="AlphaFoldDB" id="A0A0C3CHM2"/>
<reference evidence="9" key="2">
    <citation type="submission" date="2015-01" db="EMBL/GenBank/DDBJ databases">
        <title>Evolutionary Origins and Diversification of the Mycorrhizal Mutualists.</title>
        <authorList>
            <consortium name="DOE Joint Genome Institute"/>
            <consortium name="Mycorrhizal Genomics Consortium"/>
            <person name="Kohler A."/>
            <person name="Kuo A."/>
            <person name="Nagy L.G."/>
            <person name="Floudas D."/>
            <person name="Copeland A."/>
            <person name="Barry K.W."/>
            <person name="Cichocki N."/>
            <person name="Veneault-Fourrey C."/>
            <person name="LaButti K."/>
            <person name="Lindquist E.A."/>
            <person name="Lipzen A."/>
            <person name="Lundell T."/>
            <person name="Morin E."/>
            <person name="Murat C."/>
            <person name="Riley R."/>
            <person name="Ohm R."/>
            <person name="Sun H."/>
            <person name="Tunlid A."/>
            <person name="Henrissat B."/>
            <person name="Grigoriev I.V."/>
            <person name="Hibbett D.S."/>
            <person name="Martin F."/>
        </authorList>
    </citation>
    <scope>NUCLEOTIDE SEQUENCE [LARGE SCALE GENOMIC DNA]</scope>
    <source>
        <strain evidence="9">h7</strain>
    </source>
</reference>